<dbReference type="Proteomes" id="UP000663882">
    <property type="component" value="Unassembled WGS sequence"/>
</dbReference>
<dbReference type="OrthoDB" id="6372431at2759"/>
<name>A0A815M5C6_9BILA</name>
<feature type="transmembrane region" description="Helical" evidence="4">
    <location>
        <begin position="218"/>
        <end position="237"/>
    </location>
</feature>
<evidence type="ECO:0000256" key="2">
    <source>
        <dbReference type="ARBA" id="ARBA00022801"/>
    </source>
</evidence>
<dbReference type="AlphaFoldDB" id="A0A815M5C6"/>
<evidence type="ECO:0000256" key="4">
    <source>
        <dbReference type="SAM" id="Phobius"/>
    </source>
</evidence>
<protein>
    <submittedName>
        <fullName evidence="5">Uncharacterized protein</fullName>
    </submittedName>
</protein>
<sequence length="244" mass="28058">MERIKIHLSSNEDIQNSFIGRGYGQVDSYVCTQPLKSMSHCTRIHVYKFRASVGNENGDTFVLKNEIFKELKPADQEVSRFKHRSTPLVLRATAGLRLLSETKQKLLLESVSNTFKKYGFYRPKMDIAIMNGTEEGIDAWLTFVYLKGEQFYGSRIAALDLGDGSTQITYNPSLSNTSLAEKLNLLLKAQQPIETEQIKEIIMKYMHQFRMFRRDIKLYLRSYLGYGLMIAGQTIFINQTNVKN</sequence>
<evidence type="ECO:0000313" key="6">
    <source>
        <dbReference type="Proteomes" id="UP000663882"/>
    </source>
</evidence>
<evidence type="ECO:0000313" key="5">
    <source>
        <dbReference type="EMBL" id="CAF1411922.1"/>
    </source>
</evidence>
<feature type="active site" description="Proton acceptor" evidence="3">
    <location>
        <position position="135"/>
    </location>
</feature>
<keyword evidence="4" id="KW-0812">Transmembrane</keyword>
<reference evidence="5" key="1">
    <citation type="submission" date="2021-02" db="EMBL/GenBank/DDBJ databases">
        <authorList>
            <person name="Nowell W R."/>
        </authorList>
    </citation>
    <scope>NUCLEOTIDE SEQUENCE</scope>
</reference>
<evidence type="ECO:0000256" key="1">
    <source>
        <dbReference type="ARBA" id="ARBA00009283"/>
    </source>
</evidence>
<evidence type="ECO:0000256" key="3">
    <source>
        <dbReference type="PIRSR" id="PIRSR600407-1"/>
    </source>
</evidence>
<accession>A0A815M5C6</accession>
<dbReference type="InterPro" id="IPR000407">
    <property type="entry name" value="GDA1_CD39_NTPase"/>
</dbReference>
<dbReference type="EMBL" id="CAJNOO010005286">
    <property type="protein sequence ID" value="CAF1411922.1"/>
    <property type="molecule type" value="Genomic_DNA"/>
</dbReference>
<dbReference type="GO" id="GO:0016787">
    <property type="term" value="F:hydrolase activity"/>
    <property type="evidence" value="ECO:0007669"/>
    <property type="project" value="UniProtKB-KW"/>
</dbReference>
<dbReference type="Gene3D" id="3.30.420.40">
    <property type="match status" value="1"/>
</dbReference>
<gene>
    <name evidence="5" type="ORF">RFH988_LOCUS35254</name>
</gene>
<proteinExistence type="inferred from homology"/>
<dbReference type="Pfam" id="PF01150">
    <property type="entry name" value="GDA1_CD39"/>
    <property type="match status" value="1"/>
</dbReference>
<dbReference type="PANTHER" id="PTHR11782:SF127">
    <property type="entry name" value="NTPASE, ISOFORM F"/>
    <property type="match status" value="1"/>
</dbReference>
<keyword evidence="4" id="KW-1133">Transmembrane helix</keyword>
<keyword evidence="2" id="KW-0378">Hydrolase</keyword>
<keyword evidence="4" id="KW-0472">Membrane</keyword>
<organism evidence="5 6">
    <name type="scientific">Rotaria sordida</name>
    <dbReference type="NCBI Taxonomy" id="392033"/>
    <lineage>
        <taxon>Eukaryota</taxon>
        <taxon>Metazoa</taxon>
        <taxon>Spiralia</taxon>
        <taxon>Gnathifera</taxon>
        <taxon>Rotifera</taxon>
        <taxon>Eurotatoria</taxon>
        <taxon>Bdelloidea</taxon>
        <taxon>Philodinida</taxon>
        <taxon>Philodinidae</taxon>
        <taxon>Rotaria</taxon>
    </lineage>
</organism>
<dbReference type="Gene3D" id="3.30.420.150">
    <property type="entry name" value="Exopolyphosphatase. Domain 2"/>
    <property type="match status" value="1"/>
</dbReference>
<comment type="caution">
    <text evidence="5">The sequence shown here is derived from an EMBL/GenBank/DDBJ whole genome shotgun (WGS) entry which is preliminary data.</text>
</comment>
<comment type="similarity">
    <text evidence="1">Belongs to the GDA1/CD39 NTPase family.</text>
</comment>
<dbReference type="PANTHER" id="PTHR11782">
    <property type="entry name" value="ADENOSINE/GUANOSINE DIPHOSPHATASE"/>
    <property type="match status" value="1"/>
</dbReference>